<dbReference type="Proteomes" id="UP001374584">
    <property type="component" value="Unassembled WGS sequence"/>
</dbReference>
<name>A0AAN9LDZ0_PHACN</name>
<dbReference type="EMBL" id="JAYMYR010000011">
    <property type="protein sequence ID" value="KAK7332484.1"/>
    <property type="molecule type" value="Genomic_DNA"/>
</dbReference>
<evidence type="ECO:0000313" key="3">
    <source>
        <dbReference type="Proteomes" id="UP001374584"/>
    </source>
</evidence>
<feature type="transmembrane region" description="Helical" evidence="1">
    <location>
        <begin position="6"/>
        <end position="27"/>
    </location>
</feature>
<comment type="caution">
    <text evidence="2">The sequence shown here is derived from an EMBL/GenBank/DDBJ whole genome shotgun (WGS) entry which is preliminary data.</text>
</comment>
<gene>
    <name evidence="2" type="ORF">VNO80_29236</name>
</gene>
<dbReference type="AlphaFoldDB" id="A0AAN9LDZ0"/>
<keyword evidence="1" id="KW-0812">Transmembrane</keyword>
<protein>
    <submittedName>
        <fullName evidence="2">Uncharacterized protein</fullName>
    </submittedName>
</protein>
<keyword evidence="1" id="KW-1133">Transmembrane helix</keyword>
<sequence>MLIVLHFALAPSGVFIIFRDIIAFILMDKENFDILMQRSQHCNNGTLNGELPSISLDIVGVVDRTAS</sequence>
<reference evidence="2 3" key="1">
    <citation type="submission" date="2024-01" db="EMBL/GenBank/DDBJ databases">
        <title>The genomes of 5 underutilized Papilionoideae crops provide insights into root nodulation and disease resistanc.</title>
        <authorList>
            <person name="Jiang F."/>
        </authorList>
    </citation>
    <scope>NUCLEOTIDE SEQUENCE [LARGE SCALE GENOMIC DNA]</scope>
    <source>
        <strain evidence="2">JINMINGXINNONG_FW02</strain>
        <tissue evidence="2">Leaves</tissue>
    </source>
</reference>
<evidence type="ECO:0000256" key="1">
    <source>
        <dbReference type="SAM" id="Phobius"/>
    </source>
</evidence>
<keyword evidence="1" id="KW-0472">Membrane</keyword>
<evidence type="ECO:0000313" key="2">
    <source>
        <dbReference type="EMBL" id="KAK7332484.1"/>
    </source>
</evidence>
<organism evidence="2 3">
    <name type="scientific">Phaseolus coccineus</name>
    <name type="common">Scarlet runner bean</name>
    <name type="synonym">Phaseolus multiflorus</name>
    <dbReference type="NCBI Taxonomy" id="3886"/>
    <lineage>
        <taxon>Eukaryota</taxon>
        <taxon>Viridiplantae</taxon>
        <taxon>Streptophyta</taxon>
        <taxon>Embryophyta</taxon>
        <taxon>Tracheophyta</taxon>
        <taxon>Spermatophyta</taxon>
        <taxon>Magnoliopsida</taxon>
        <taxon>eudicotyledons</taxon>
        <taxon>Gunneridae</taxon>
        <taxon>Pentapetalae</taxon>
        <taxon>rosids</taxon>
        <taxon>fabids</taxon>
        <taxon>Fabales</taxon>
        <taxon>Fabaceae</taxon>
        <taxon>Papilionoideae</taxon>
        <taxon>50 kb inversion clade</taxon>
        <taxon>NPAAA clade</taxon>
        <taxon>indigoferoid/millettioid clade</taxon>
        <taxon>Phaseoleae</taxon>
        <taxon>Phaseolus</taxon>
    </lineage>
</organism>
<proteinExistence type="predicted"/>
<accession>A0AAN9LDZ0</accession>
<keyword evidence="3" id="KW-1185">Reference proteome</keyword>